<dbReference type="GO" id="GO:0008757">
    <property type="term" value="F:S-adenosylmethionine-dependent methyltransferase activity"/>
    <property type="evidence" value="ECO:0007669"/>
    <property type="project" value="InterPro"/>
</dbReference>
<gene>
    <name evidence="2" type="ORF">US50_C0024G0002</name>
</gene>
<dbReference type="Gene3D" id="3.40.50.150">
    <property type="entry name" value="Vaccinia Virus protein VP39"/>
    <property type="match status" value="1"/>
</dbReference>
<sequence length="208" mass="24699">MKSDFSKYGQYKKDIFEKLDFKFVKGKKILDLGCGDGSDAKIFINEYKLDVYGADIYEHENVKKIKGLKFKKGGIYKIPYRDSEFDYVFLHDVLHHIDEDGQRKSKHLAGLRELKRVCKNGGTIIIVEGNRYNPLFYPHMVKMLGHNHFKQSYFKRIVLTVFPNVKFKYLEAHLYPAKYLKIWKLYERIMESIIPHMFQAYNIAIIKR</sequence>
<protein>
    <recommendedName>
        <fullName evidence="1">Methyltransferase type 11 domain-containing protein</fullName>
    </recommendedName>
</protein>
<comment type="caution">
    <text evidence="2">The sequence shown here is derived from an EMBL/GenBank/DDBJ whole genome shotgun (WGS) entry which is preliminary data.</text>
</comment>
<dbReference type="InterPro" id="IPR029063">
    <property type="entry name" value="SAM-dependent_MTases_sf"/>
</dbReference>
<dbReference type="Proteomes" id="UP000033876">
    <property type="component" value="Unassembled WGS sequence"/>
</dbReference>
<organism evidence="2 3">
    <name type="scientific">Candidatus Nomurabacteria bacterium GW2011_GWB1_37_5</name>
    <dbReference type="NCBI Taxonomy" id="1618742"/>
    <lineage>
        <taxon>Bacteria</taxon>
        <taxon>Candidatus Nomuraibacteriota</taxon>
    </lineage>
</organism>
<dbReference type="SUPFAM" id="SSF53335">
    <property type="entry name" value="S-adenosyl-L-methionine-dependent methyltransferases"/>
    <property type="match status" value="1"/>
</dbReference>
<dbReference type="PANTHER" id="PTHR43591:SF24">
    <property type="entry name" value="2-METHOXY-6-POLYPRENYL-1,4-BENZOQUINOL METHYLASE, MITOCHONDRIAL"/>
    <property type="match status" value="1"/>
</dbReference>
<dbReference type="InterPro" id="IPR013216">
    <property type="entry name" value="Methyltransf_11"/>
</dbReference>
<dbReference type="AlphaFoldDB" id="A0A0G0GVW5"/>
<dbReference type="CDD" id="cd02440">
    <property type="entry name" value="AdoMet_MTases"/>
    <property type="match status" value="1"/>
</dbReference>
<dbReference type="Pfam" id="PF08241">
    <property type="entry name" value="Methyltransf_11"/>
    <property type="match status" value="1"/>
</dbReference>
<evidence type="ECO:0000313" key="2">
    <source>
        <dbReference type="EMBL" id="KKQ35133.1"/>
    </source>
</evidence>
<reference evidence="2 3" key="1">
    <citation type="journal article" date="2015" name="Nature">
        <title>rRNA introns, odd ribosomes, and small enigmatic genomes across a large radiation of phyla.</title>
        <authorList>
            <person name="Brown C.T."/>
            <person name="Hug L.A."/>
            <person name="Thomas B.C."/>
            <person name="Sharon I."/>
            <person name="Castelle C.J."/>
            <person name="Singh A."/>
            <person name="Wilkins M.J."/>
            <person name="Williams K.H."/>
            <person name="Banfield J.F."/>
        </authorList>
    </citation>
    <scope>NUCLEOTIDE SEQUENCE [LARGE SCALE GENOMIC DNA]</scope>
</reference>
<dbReference type="PANTHER" id="PTHR43591">
    <property type="entry name" value="METHYLTRANSFERASE"/>
    <property type="match status" value="1"/>
</dbReference>
<evidence type="ECO:0000259" key="1">
    <source>
        <dbReference type="Pfam" id="PF08241"/>
    </source>
</evidence>
<feature type="domain" description="Methyltransferase type 11" evidence="1">
    <location>
        <begin position="30"/>
        <end position="126"/>
    </location>
</feature>
<dbReference type="EMBL" id="LBTF01000024">
    <property type="protein sequence ID" value="KKQ35133.1"/>
    <property type="molecule type" value="Genomic_DNA"/>
</dbReference>
<accession>A0A0G0GVW5</accession>
<proteinExistence type="predicted"/>
<name>A0A0G0GVW5_9BACT</name>
<evidence type="ECO:0000313" key="3">
    <source>
        <dbReference type="Proteomes" id="UP000033876"/>
    </source>
</evidence>